<protein>
    <recommendedName>
        <fullName evidence="9">ABC transmembrane type-1 domain-containing protein</fullName>
    </recommendedName>
</protein>
<reference evidence="10" key="2">
    <citation type="submission" date="2020-02" db="EMBL/GenBank/DDBJ databases">
        <authorList>
            <person name="Studholme D.J."/>
        </authorList>
    </citation>
    <scope>NUCLEOTIDE SEQUENCE</scope>
    <source>
        <strain evidence="10">00238/432</strain>
    </source>
</reference>
<evidence type="ECO:0000313" key="11">
    <source>
        <dbReference type="Proteomes" id="UP000702964"/>
    </source>
</evidence>
<dbReference type="CDD" id="cd06261">
    <property type="entry name" value="TM_PBP2"/>
    <property type="match status" value="2"/>
</dbReference>
<dbReference type="Pfam" id="PF00528">
    <property type="entry name" value="BPD_transp_1"/>
    <property type="match status" value="2"/>
</dbReference>
<feature type="transmembrane region" description="Helical" evidence="8">
    <location>
        <begin position="347"/>
        <end position="368"/>
    </location>
</feature>
<dbReference type="GO" id="GO:0005886">
    <property type="term" value="C:plasma membrane"/>
    <property type="evidence" value="ECO:0007669"/>
    <property type="project" value="UniProtKB-SubCell"/>
</dbReference>
<dbReference type="InterPro" id="IPR000515">
    <property type="entry name" value="MetI-like"/>
</dbReference>
<dbReference type="PROSITE" id="PS50928">
    <property type="entry name" value="ABC_TM1"/>
    <property type="match status" value="2"/>
</dbReference>
<name>A0A8J4WB18_9STRA</name>
<comment type="subcellular location">
    <subcellularLocation>
        <location evidence="1">Cell inner membrane</location>
        <topology evidence="1">Multi-pass membrane protein</topology>
    </subcellularLocation>
</comment>
<feature type="domain" description="ABC transmembrane type-1" evidence="9">
    <location>
        <begin position="309"/>
        <end position="501"/>
    </location>
</feature>
<sequence>MAPIRTITGQHLSGVLLNSVWLGICVVAVTTLLALPLAWMMAKTRMGQHRWVDVILMIPFMTPPYIGSMGWILFMQKGGYLQQWVPSAASWSELFFSFWGMVLIMSLHLFPFLYLLLRDAIIRIGGNLEEAGAVHGGRAGYRFRRIILPLLLSSYGMGIMLVFVKTIAEFGTPATFGRKIGYYVMTSEIHKYISSWPIDFGKATSLASVLLSVCLVMWYMQSAMSRKFTYRLVGGKGQRSKRYSLRGGAGWLCGLYLALLLILSVGIPYFSIIAASTMKLRGAGLSFDNLTLDHYRELLSWGSVSMKAIGNSLGLSLAASTVAVIIGTGFALTIGKSSSFMQRVIDLFSLLPNTVPGIVMVVGLILFWNSPWMPFTLYNSYGMVVLTYVVLFLPYTVQYVKSSFTQIDGTLFQAGQVFGGKPLYILRRILLPLIIPGMLAGWMMTFTIATRELVGSLLILPPSMQTSATYIFAQFEQGQVSLGMAMAVVTVGMTVLMLLAGRFVEQRLGNSTSKEAEVTKASPISLLDLAIVDAAYGTDRDTQGNKLEQLEHVIRETIARGGKVLMPMPSVGRGQEIMLWAQQQFPDVPIVVEQGLVDGLKQLLRAPYWLKEEEEHIPGSVKDAIARFLSGQGWELPVIKEERERLLNHHAASLWFIPDGMMQSSLARWYYSQFADGGNNLVLLTGHVSAGTYAHRLLQNPAKYGACEVRKIRYKVHQGWKDVERMLHQVPARHTVLVHADRAETDKLREGLLSEKWVSGKEILHSLSPGDELYL</sequence>
<evidence type="ECO:0000313" key="10">
    <source>
        <dbReference type="EMBL" id="KAF4324652.1"/>
    </source>
</evidence>
<dbReference type="InterPro" id="IPR035906">
    <property type="entry name" value="MetI-like_sf"/>
</dbReference>
<feature type="domain" description="ABC transmembrane type-1" evidence="9">
    <location>
        <begin position="16"/>
        <end position="221"/>
    </location>
</feature>
<dbReference type="GO" id="GO:0055085">
    <property type="term" value="P:transmembrane transport"/>
    <property type="evidence" value="ECO:0007669"/>
    <property type="project" value="InterPro"/>
</dbReference>
<dbReference type="InterPro" id="IPR022712">
    <property type="entry name" value="Beta_Casp"/>
</dbReference>
<dbReference type="PANTHER" id="PTHR43357">
    <property type="entry name" value="INNER MEMBRANE ABC TRANSPORTER PERMEASE PROTEIN YDCV"/>
    <property type="match status" value="1"/>
</dbReference>
<organism evidence="10 11">
    <name type="scientific">Phytophthora kernoviae 00238/432</name>
    <dbReference type="NCBI Taxonomy" id="1284355"/>
    <lineage>
        <taxon>Eukaryota</taxon>
        <taxon>Sar</taxon>
        <taxon>Stramenopiles</taxon>
        <taxon>Oomycota</taxon>
        <taxon>Peronosporomycetes</taxon>
        <taxon>Peronosporales</taxon>
        <taxon>Peronosporaceae</taxon>
        <taxon>Phytophthora</taxon>
    </lineage>
</organism>
<reference evidence="10" key="1">
    <citation type="journal article" date="2015" name="Genom Data">
        <title>Draft genome sequences of Phytophthora kernoviae and Phytophthora ramorum lineage EU2 from Scotland.</title>
        <authorList>
            <person name="Sambles C."/>
            <person name="Schlenzig A."/>
            <person name="O'Neill P."/>
            <person name="Grant M."/>
            <person name="Studholme D.J."/>
        </authorList>
    </citation>
    <scope>NUCLEOTIDE SEQUENCE</scope>
    <source>
        <strain evidence="10">00238/432</strain>
    </source>
</reference>
<evidence type="ECO:0000256" key="6">
    <source>
        <dbReference type="ARBA" id="ARBA00022989"/>
    </source>
</evidence>
<feature type="transmembrane region" description="Helical" evidence="8">
    <location>
        <begin position="313"/>
        <end position="335"/>
    </location>
</feature>
<feature type="transmembrane region" description="Helical" evidence="8">
    <location>
        <begin position="249"/>
        <end position="270"/>
    </location>
</feature>
<comment type="caution">
    <text evidence="10">The sequence shown here is derived from an EMBL/GenBank/DDBJ whole genome shotgun (WGS) entry which is preliminary data.</text>
</comment>
<dbReference type="InterPro" id="IPR036866">
    <property type="entry name" value="RibonucZ/Hydroxyglut_hydro"/>
</dbReference>
<evidence type="ECO:0000256" key="5">
    <source>
        <dbReference type="ARBA" id="ARBA00022692"/>
    </source>
</evidence>
<evidence type="ECO:0000256" key="2">
    <source>
        <dbReference type="ARBA" id="ARBA00022448"/>
    </source>
</evidence>
<dbReference type="Proteomes" id="UP000702964">
    <property type="component" value="Unassembled WGS sequence"/>
</dbReference>
<keyword evidence="3" id="KW-1003">Cell membrane</keyword>
<dbReference type="PANTHER" id="PTHR43357:SF3">
    <property type="entry name" value="FE(3+)-TRANSPORT SYSTEM PERMEASE PROTEIN FBPB 2"/>
    <property type="match status" value="1"/>
</dbReference>
<keyword evidence="6 8" id="KW-1133">Transmembrane helix</keyword>
<feature type="transmembrane region" description="Helical" evidence="8">
    <location>
        <begin position="146"/>
        <end position="168"/>
    </location>
</feature>
<evidence type="ECO:0000256" key="8">
    <source>
        <dbReference type="SAM" id="Phobius"/>
    </source>
</evidence>
<feature type="transmembrane region" description="Helical" evidence="8">
    <location>
        <begin position="20"/>
        <end position="42"/>
    </location>
</feature>
<dbReference type="EMBL" id="AOFI03000015">
    <property type="protein sequence ID" value="KAF4324652.1"/>
    <property type="molecule type" value="Genomic_DNA"/>
</dbReference>
<feature type="transmembrane region" description="Helical" evidence="8">
    <location>
        <begin position="200"/>
        <end position="220"/>
    </location>
</feature>
<proteinExistence type="predicted"/>
<dbReference type="Gene3D" id="1.10.3720.10">
    <property type="entry name" value="MetI-like"/>
    <property type="match status" value="2"/>
</dbReference>
<feature type="transmembrane region" description="Helical" evidence="8">
    <location>
        <begin position="482"/>
        <end position="504"/>
    </location>
</feature>
<gene>
    <name evidence="10" type="ORF">G195_002017</name>
</gene>
<evidence type="ECO:0000256" key="3">
    <source>
        <dbReference type="ARBA" id="ARBA00022475"/>
    </source>
</evidence>
<feature type="transmembrane region" description="Helical" evidence="8">
    <location>
        <begin position="380"/>
        <end position="397"/>
    </location>
</feature>
<evidence type="ECO:0000256" key="4">
    <source>
        <dbReference type="ARBA" id="ARBA00022519"/>
    </source>
</evidence>
<keyword evidence="7 8" id="KW-0472">Membrane</keyword>
<feature type="transmembrane region" description="Helical" evidence="8">
    <location>
        <begin position="429"/>
        <end position="449"/>
    </location>
</feature>
<accession>A0A8J4WB18</accession>
<keyword evidence="2" id="KW-0813">Transport</keyword>
<evidence type="ECO:0000256" key="7">
    <source>
        <dbReference type="ARBA" id="ARBA00023136"/>
    </source>
</evidence>
<dbReference type="Gene3D" id="3.40.50.10890">
    <property type="match status" value="1"/>
</dbReference>
<evidence type="ECO:0000259" key="9">
    <source>
        <dbReference type="PROSITE" id="PS50928"/>
    </source>
</evidence>
<feature type="transmembrane region" description="Helical" evidence="8">
    <location>
        <begin position="54"/>
        <end position="74"/>
    </location>
</feature>
<dbReference type="SUPFAM" id="SSF56281">
    <property type="entry name" value="Metallo-hydrolase/oxidoreductase"/>
    <property type="match status" value="1"/>
</dbReference>
<dbReference type="SMART" id="SM01027">
    <property type="entry name" value="Beta-Casp"/>
    <property type="match status" value="1"/>
</dbReference>
<keyword evidence="4" id="KW-0997">Cell inner membrane</keyword>
<feature type="transmembrane region" description="Helical" evidence="8">
    <location>
        <begin position="94"/>
        <end position="117"/>
    </location>
</feature>
<dbReference type="SUPFAM" id="SSF161098">
    <property type="entry name" value="MetI-like"/>
    <property type="match status" value="2"/>
</dbReference>
<dbReference type="AlphaFoldDB" id="A0A8J4WB18"/>
<evidence type="ECO:0000256" key="1">
    <source>
        <dbReference type="ARBA" id="ARBA00004429"/>
    </source>
</evidence>
<keyword evidence="5 8" id="KW-0812">Transmembrane</keyword>